<dbReference type="OrthoDB" id="9792276at2"/>
<evidence type="ECO:0000256" key="7">
    <source>
        <dbReference type="ARBA" id="ARBA00023118"/>
    </source>
</evidence>
<gene>
    <name evidence="10" type="ORF">GZ78_19195</name>
</gene>
<evidence type="ECO:0000256" key="6">
    <source>
        <dbReference type="ARBA" id="ARBA00023014"/>
    </source>
</evidence>
<keyword evidence="2" id="KW-0004">4Fe-4S</keyword>
<dbReference type="Gene3D" id="3.20.20.70">
    <property type="entry name" value="Aldolase class I"/>
    <property type="match status" value="1"/>
</dbReference>
<name>A0A081NED0_9GAMM</name>
<dbReference type="GO" id="GO:0003824">
    <property type="term" value="F:catalytic activity"/>
    <property type="evidence" value="ECO:0007669"/>
    <property type="project" value="InterPro"/>
</dbReference>
<dbReference type="SUPFAM" id="SSF102114">
    <property type="entry name" value="Radical SAM enzymes"/>
    <property type="match status" value="1"/>
</dbReference>
<dbReference type="Pfam" id="PF04055">
    <property type="entry name" value="Radical_SAM"/>
    <property type="match status" value="1"/>
</dbReference>
<keyword evidence="4" id="KW-0479">Metal-binding</keyword>
<dbReference type="SFLD" id="SFLDS00029">
    <property type="entry name" value="Radical_SAM"/>
    <property type="match status" value="1"/>
</dbReference>
<dbReference type="InterPro" id="IPR013785">
    <property type="entry name" value="Aldolase_TIM"/>
</dbReference>
<dbReference type="GO" id="GO:0051539">
    <property type="term" value="F:4 iron, 4 sulfur cluster binding"/>
    <property type="evidence" value="ECO:0007669"/>
    <property type="project" value="UniProtKB-KW"/>
</dbReference>
<keyword evidence="6" id="KW-0411">Iron-sulfur</keyword>
<evidence type="ECO:0000313" key="11">
    <source>
        <dbReference type="Proteomes" id="UP000028073"/>
    </source>
</evidence>
<sequence length="294" mass="33660">MKNQTVSELVINWHITEACNYDCKFCYAKWGRPDEIHREPKLINDTLNSLANFFLHSGNKLKEQMGYENVRLNFAGGEPFLLKKKFTDVLSAAHKAGFKLSIITNGHYLTPSFIQENAGILDMVGISFDAQSQMDREIIGRVDRHGRSFETQNLVETVNLFRCINDNIKIKVNTVVNSVNWEEDFSELIHQLKPEKWKVLQVLPVLDSVSLEVTDHQFNDFARRHQLNGLNPLVESNEVMAGSYLMIDPKGRFYQNSYGNKGYQYSSSIAQVGAETALTQIDFSPDHFSARYRN</sequence>
<proteinExistence type="predicted"/>
<protein>
    <recommendedName>
        <fullName evidence="8">S-adenosylmethionine-dependent nucleotide dehydratase</fullName>
    </recommendedName>
</protein>
<dbReference type="PANTHER" id="PTHR21339:SF0">
    <property type="entry name" value="S-ADENOSYLMETHIONINE-DEPENDENT NUCLEOTIDE DEHYDRATASE RSAD2"/>
    <property type="match status" value="1"/>
</dbReference>
<dbReference type="InterPro" id="IPR058240">
    <property type="entry name" value="rSAM_sf"/>
</dbReference>
<keyword evidence="11" id="KW-1185">Reference proteome</keyword>
<comment type="caution">
    <text evidence="10">The sequence shown here is derived from an EMBL/GenBank/DDBJ whole genome shotgun (WGS) entry which is preliminary data.</text>
</comment>
<dbReference type="STRING" id="1137799.GZ78_19195"/>
<evidence type="ECO:0000259" key="9">
    <source>
        <dbReference type="PROSITE" id="PS51918"/>
    </source>
</evidence>
<dbReference type="EMBL" id="JOKH01000004">
    <property type="protein sequence ID" value="KEQ16803.1"/>
    <property type="molecule type" value="Genomic_DNA"/>
</dbReference>
<dbReference type="RefSeq" id="WP_051786308.1">
    <property type="nucleotide sequence ID" value="NZ_JOKH01000004.1"/>
</dbReference>
<evidence type="ECO:0000256" key="4">
    <source>
        <dbReference type="ARBA" id="ARBA00022723"/>
    </source>
</evidence>
<dbReference type="InterPro" id="IPR007197">
    <property type="entry name" value="rSAM"/>
</dbReference>
<comment type="cofactor">
    <cofactor evidence="1">
        <name>[4Fe-4S] cluster</name>
        <dbReference type="ChEBI" id="CHEBI:49883"/>
    </cofactor>
</comment>
<dbReference type="AlphaFoldDB" id="A0A081NED0"/>
<keyword evidence="3" id="KW-0949">S-adenosyl-L-methionine</keyword>
<dbReference type="InterPro" id="IPR051196">
    <property type="entry name" value="RSAD2/Viperin_antiviral"/>
</dbReference>
<dbReference type="GO" id="GO:0046872">
    <property type="term" value="F:metal ion binding"/>
    <property type="evidence" value="ECO:0007669"/>
    <property type="project" value="UniProtKB-KW"/>
</dbReference>
<keyword evidence="5" id="KW-0408">Iron</keyword>
<organism evidence="10 11">
    <name type="scientific">Endozoicomonas numazuensis</name>
    <dbReference type="NCBI Taxonomy" id="1137799"/>
    <lineage>
        <taxon>Bacteria</taxon>
        <taxon>Pseudomonadati</taxon>
        <taxon>Pseudomonadota</taxon>
        <taxon>Gammaproteobacteria</taxon>
        <taxon>Oceanospirillales</taxon>
        <taxon>Endozoicomonadaceae</taxon>
        <taxon>Endozoicomonas</taxon>
    </lineage>
</organism>
<dbReference type="SFLD" id="SFLDG01088">
    <property type="entry name" value="antiviral_proteins"/>
    <property type="match status" value="1"/>
</dbReference>
<evidence type="ECO:0000313" key="10">
    <source>
        <dbReference type="EMBL" id="KEQ16803.1"/>
    </source>
</evidence>
<reference evidence="10 11" key="1">
    <citation type="submission" date="2014-06" db="EMBL/GenBank/DDBJ databases">
        <title>Whole Genome Sequences of Three Symbiotic Endozoicomonas Bacteria.</title>
        <authorList>
            <person name="Neave M.J."/>
            <person name="Apprill A."/>
            <person name="Voolstra C.R."/>
        </authorList>
    </citation>
    <scope>NUCLEOTIDE SEQUENCE [LARGE SCALE GENOMIC DNA]</scope>
    <source>
        <strain evidence="10 11">DSM 25634</strain>
    </source>
</reference>
<dbReference type="NCBIfam" id="NF038283">
    <property type="entry name" value="viperin_w_prok"/>
    <property type="match status" value="1"/>
</dbReference>
<dbReference type="GO" id="GO:0051607">
    <property type="term" value="P:defense response to virus"/>
    <property type="evidence" value="ECO:0007669"/>
    <property type="project" value="UniProtKB-KW"/>
</dbReference>
<keyword evidence="7" id="KW-0051">Antiviral defense</keyword>
<evidence type="ECO:0000256" key="1">
    <source>
        <dbReference type="ARBA" id="ARBA00001966"/>
    </source>
</evidence>
<dbReference type="SFLD" id="SFLDG01067">
    <property type="entry name" value="SPASM/twitch_domain_containing"/>
    <property type="match status" value="1"/>
</dbReference>
<accession>A0A081NED0</accession>
<dbReference type="PROSITE" id="PS51918">
    <property type="entry name" value="RADICAL_SAM"/>
    <property type="match status" value="1"/>
</dbReference>
<dbReference type="PANTHER" id="PTHR21339">
    <property type="entry name" value="RADICAL S-ADENOSYL METHIONINE DOMAIN-CONTAINING PROTEIN 2"/>
    <property type="match status" value="1"/>
</dbReference>
<dbReference type="Proteomes" id="UP000028073">
    <property type="component" value="Unassembled WGS sequence"/>
</dbReference>
<evidence type="ECO:0000256" key="2">
    <source>
        <dbReference type="ARBA" id="ARBA00022485"/>
    </source>
</evidence>
<evidence type="ECO:0000256" key="8">
    <source>
        <dbReference type="ARBA" id="ARBA00039667"/>
    </source>
</evidence>
<dbReference type="eggNOG" id="COG0535">
    <property type="taxonomic scope" value="Bacteria"/>
</dbReference>
<evidence type="ECO:0000256" key="5">
    <source>
        <dbReference type="ARBA" id="ARBA00023004"/>
    </source>
</evidence>
<dbReference type="CDD" id="cd01335">
    <property type="entry name" value="Radical_SAM"/>
    <property type="match status" value="1"/>
</dbReference>
<evidence type="ECO:0000256" key="3">
    <source>
        <dbReference type="ARBA" id="ARBA00022691"/>
    </source>
</evidence>
<feature type="domain" description="Radical SAM core" evidence="9">
    <location>
        <begin position="5"/>
        <end position="231"/>
    </location>
</feature>